<dbReference type="FunCoup" id="A0A3N4LR54">
    <property type="interactions" value="88"/>
</dbReference>
<dbReference type="EMBL" id="ML121544">
    <property type="protein sequence ID" value="RPB23732.1"/>
    <property type="molecule type" value="Genomic_DNA"/>
</dbReference>
<accession>A0A3N4LR54</accession>
<gene>
    <name evidence="2" type="ORF">L211DRAFT_838167</name>
</gene>
<dbReference type="InParanoid" id="A0A3N4LR54"/>
<proteinExistence type="predicted"/>
<dbReference type="STRING" id="1051890.A0A3N4LR54"/>
<dbReference type="SUPFAM" id="SSF55729">
    <property type="entry name" value="Acyl-CoA N-acyltransferases (Nat)"/>
    <property type="match status" value="1"/>
</dbReference>
<dbReference type="OrthoDB" id="2020070at2759"/>
<evidence type="ECO:0000313" key="2">
    <source>
        <dbReference type="EMBL" id="RPB23732.1"/>
    </source>
</evidence>
<dbReference type="PANTHER" id="PTHR34815:SF2">
    <property type="entry name" value="N-ACETYLTRANSFERASE DOMAIN-CONTAINING PROTEIN"/>
    <property type="match status" value="1"/>
</dbReference>
<dbReference type="InterPro" id="IPR055100">
    <property type="entry name" value="GNAT_LYC1-like"/>
</dbReference>
<organism evidence="2 3">
    <name type="scientific">Terfezia boudieri ATCC MYA-4762</name>
    <dbReference type="NCBI Taxonomy" id="1051890"/>
    <lineage>
        <taxon>Eukaryota</taxon>
        <taxon>Fungi</taxon>
        <taxon>Dikarya</taxon>
        <taxon>Ascomycota</taxon>
        <taxon>Pezizomycotina</taxon>
        <taxon>Pezizomycetes</taxon>
        <taxon>Pezizales</taxon>
        <taxon>Pezizaceae</taxon>
        <taxon>Terfezia</taxon>
    </lineage>
</organism>
<dbReference type="InterPro" id="IPR053013">
    <property type="entry name" value="LAT"/>
</dbReference>
<evidence type="ECO:0000313" key="3">
    <source>
        <dbReference type="Proteomes" id="UP000267821"/>
    </source>
</evidence>
<dbReference type="InterPro" id="IPR016181">
    <property type="entry name" value="Acyl_CoA_acyltransferase"/>
</dbReference>
<dbReference type="PANTHER" id="PTHR34815">
    <property type="entry name" value="LYSINE ACETYLTRANSFERASE"/>
    <property type="match status" value="1"/>
</dbReference>
<reference evidence="2 3" key="1">
    <citation type="journal article" date="2018" name="Nat. Ecol. Evol.">
        <title>Pezizomycetes genomes reveal the molecular basis of ectomycorrhizal truffle lifestyle.</title>
        <authorList>
            <person name="Murat C."/>
            <person name="Payen T."/>
            <person name="Noel B."/>
            <person name="Kuo A."/>
            <person name="Morin E."/>
            <person name="Chen J."/>
            <person name="Kohler A."/>
            <person name="Krizsan K."/>
            <person name="Balestrini R."/>
            <person name="Da Silva C."/>
            <person name="Montanini B."/>
            <person name="Hainaut M."/>
            <person name="Levati E."/>
            <person name="Barry K.W."/>
            <person name="Belfiori B."/>
            <person name="Cichocki N."/>
            <person name="Clum A."/>
            <person name="Dockter R.B."/>
            <person name="Fauchery L."/>
            <person name="Guy J."/>
            <person name="Iotti M."/>
            <person name="Le Tacon F."/>
            <person name="Lindquist E.A."/>
            <person name="Lipzen A."/>
            <person name="Malagnac F."/>
            <person name="Mello A."/>
            <person name="Molinier V."/>
            <person name="Miyauchi S."/>
            <person name="Poulain J."/>
            <person name="Riccioni C."/>
            <person name="Rubini A."/>
            <person name="Sitrit Y."/>
            <person name="Splivallo R."/>
            <person name="Traeger S."/>
            <person name="Wang M."/>
            <person name="Zifcakova L."/>
            <person name="Wipf D."/>
            <person name="Zambonelli A."/>
            <person name="Paolocci F."/>
            <person name="Nowrousian M."/>
            <person name="Ottonello S."/>
            <person name="Baldrian P."/>
            <person name="Spatafora J.W."/>
            <person name="Henrissat B."/>
            <person name="Nagy L.G."/>
            <person name="Aury J.M."/>
            <person name="Wincker P."/>
            <person name="Grigoriev I.V."/>
            <person name="Bonfante P."/>
            <person name="Martin F.M."/>
        </authorList>
    </citation>
    <scope>NUCLEOTIDE SEQUENCE [LARGE SCALE GENOMIC DNA]</scope>
    <source>
        <strain evidence="2 3">ATCC MYA-4762</strain>
    </source>
</reference>
<dbReference type="Pfam" id="PF22998">
    <property type="entry name" value="GNAT_LYC1-like"/>
    <property type="match status" value="1"/>
</dbReference>
<dbReference type="Proteomes" id="UP000267821">
    <property type="component" value="Unassembled WGS sequence"/>
</dbReference>
<feature type="domain" description="LYC1 C-terminal" evidence="1">
    <location>
        <begin position="156"/>
        <end position="364"/>
    </location>
</feature>
<sequence length="364" mass="41465">MTGDSHYILREATPDELEQTRRGHFSSWAGGLSVEQYIGREIHIANNVSAEHGGVKCWILTSSVEPCRVLCSCETMGKPAFVLSVKDGKEQAREVTSYIIGSVFTPEQNRRNGYASIMLDLLARRLAMECEFDALYSDLGKKFYADKGWKPHPSNHISLPPAASIVKPSGVKLLEDRDLPLLCNRDVDSIQSRYHETRLQPNVDACIVYLPKYHVIRWHHSREEYLSKITSGKIPIIKGAISPSGERWCIWNRNFNTLDPSLKKLWILRMVDMEGDNDMVEEEKVDEIMALLEAAQEQAWLWGMTEVLLWSPSKRVVKAASKILGKQVEVVEREMDSICSLRWNGDKGQDANVIWDLNEKFAWC</sequence>
<evidence type="ECO:0000259" key="1">
    <source>
        <dbReference type="Pfam" id="PF22998"/>
    </source>
</evidence>
<dbReference type="AlphaFoldDB" id="A0A3N4LR54"/>
<dbReference type="Gene3D" id="3.40.630.30">
    <property type="match status" value="1"/>
</dbReference>
<keyword evidence="3" id="KW-1185">Reference proteome</keyword>
<name>A0A3N4LR54_9PEZI</name>
<protein>
    <recommendedName>
        <fullName evidence="1">LYC1 C-terminal domain-containing protein</fullName>
    </recommendedName>
</protein>